<dbReference type="GO" id="GO:0050661">
    <property type="term" value="F:NADP binding"/>
    <property type="evidence" value="ECO:0007669"/>
    <property type="project" value="InterPro"/>
</dbReference>
<dbReference type="Gene3D" id="3.40.50.720">
    <property type="entry name" value="NAD(P)-binding Rossmann-like Domain"/>
    <property type="match status" value="1"/>
</dbReference>
<dbReference type="InterPro" id="IPR020829">
    <property type="entry name" value="GlycerAld_3-P_DH_cat"/>
</dbReference>
<dbReference type="AlphaFoldDB" id="A0A6A7K8X6"/>
<dbReference type="Gene3D" id="3.30.360.10">
    <property type="entry name" value="Dihydrodipicolinate Reductase, domain 2"/>
    <property type="match status" value="1"/>
</dbReference>
<dbReference type="NCBIfam" id="TIGR01534">
    <property type="entry name" value="GAPDH-I"/>
    <property type="match status" value="1"/>
</dbReference>
<dbReference type="SUPFAM" id="SSF51735">
    <property type="entry name" value="NAD(P)-binding Rossmann-fold domains"/>
    <property type="match status" value="1"/>
</dbReference>
<evidence type="ECO:0000313" key="10">
    <source>
        <dbReference type="EMBL" id="MPW25928.1"/>
    </source>
</evidence>
<dbReference type="PANTHER" id="PTHR43148">
    <property type="entry name" value="GLYCERALDEHYDE-3-PHOSPHATE DEHYDROGENASE 2"/>
    <property type="match status" value="1"/>
</dbReference>
<dbReference type="Pfam" id="PF00044">
    <property type="entry name" value="Gp_dh_N"/>
    <property type="match status" value="1"/>
</dbReference>
<dbReference type="EMBL" id="WHNX01000012">
    <property type="protein sequence ID" value="MPW25928.1"/>
    <property type="molecule type" value="Genomic_DNA"/>
</dbReference>
<evidence type="ECO:0000256" key="6">
    <source>
        <dbReference type="PIRSR" id="PIRSR000149-4"/>
    </source>
</evidence>
<dbReference type="RefSeq" id="WP_152803888.1">
    <property type="nucleotide sequence ID" value="NZ_WHNX01000012.1"/>
</dbReference>
<keyword evidence="5" id="KW-0547">Nucleotide-binding</keyword>
<feature type="binding site" evidence="5">
    <location>
        <position position="122"/>
    </location>
    <ligand>
        <name>NAD(+)</name>
        <dbReference type="ChEBI" id="CHEBI:57540"/>
    </ligand>
</feature>
<protein>
    <recommendedName>
        <fullName evidence="8">Glyceraldehyde-3-phosphate dehydrogenase</fullName>
        <ecNumber evidence="8">1.2.1.-</ecNumber>
    </recommendedName>
</protein>
<feature type="binding site" evidence="4">
    <location>
        <begin position="153"/>
        <end position="155"/>
    </location>
    <ligand>
        <name>D-glyceraldehyde 3-phosphate</name>
        <dbReference type="ChEBI" id="CHEBI:59776"/>
    </ligand>
</feature>
<dbReference type="CDD" id="cd18126">
    <property type="entry name" value="GAPDH_I_C"/>
    <property type="match status" value="1"/>
</dbReference>
<keyword evidence="5" id="KW-0520">NAD</keyword>
<dbReference type="InterPro" id="IPR006424">
    <property type="entry name" value="Glyceraldehyde-3-P_DH_1"/>
</dbReference>
<dbReference type="PRINTS" id="PR00078">
    <property type="entry name" value="G3PDHDRGNASE"/>
</dbReference>
<evidence type="ECO:0000256" key="3">
    <source>
        <dbReference type="PIRSR" id="PIRSR000149-1"/>
    </source>
</evidence>
<dbReference type="FunFam" id="3.40.50.720:FF:000001">
    <property type="entry name" value="Glyceraldehyde-3-phosphate dehydrogenase"/>
    <property type="match status" value="1"/>
</dbReference>
<dbReference type="SMART" id="SM00846">
    <property type="entry name" value="Gp_dh_N"/>
    <property type="match status" value="1"/>
</dbReference>
<evidence type="ECO:0000256" key="2">
    <source>
        <dbReference type="ARBA" id="ARBA00023002"/>
    </source>
</evidence>
<evidence type="ECO:0000256" key="5">
    <source>
        <dbReference type="PIRSR" id="PIRSR000149-3"/>
    </source>
</evidence>
<proteinExistence type="inferred from homology"/>
<organism evidence="10 11">
    <name type="scientific">Alkalibaculum sporogenes</name>
    <dbReference type="NCBI Taxonomy" id="2655001"/>
    <lineage>
        <taxon>Bacteria</taxon>
        <taxon>Bacillati</taxon>
        <taxon>Bacillota</taxon>
        <taxon>Clostridia</taxon>
        <taxon>Eubacteriales</taxon>
        <taxon>Eubacteriaceae</taxon>
        <taxon>Alkalibaculum</taxon>
    </lineage>
</organism>
<evidence type="ECO:0000256" key="1">
    <source>
        <dbReference type="ARBA" id="ARBA00007406"/>
    </source>
</evidence>
<dbReference type="InterPro" id="IPR020828">
    <property type="entry name" value="GlycerAld_3-P_DH_NAD(P)-bd"/>
</dbReference>
<feature type="active site" description="Nucleophile" evidence="3">
    <location>
        <position position="154"/>
    </location>
</feature>
<keyword evidence="11" id="KW-1185">Reference proteome</keyword>
<sequence length="336" mass="37233">MTIRVAINGFGRIGRNFLRILHEKNIEDVEVVLINHSKDLNLLAHLIKYDSCYGRFNGTVEIATDALVINGQKIDVTAQRDINELPWADYNIDMVIEATGKFTERKNAIKHIENGVKKVIISAPAKDEDITIVMGVNESEYKPDKHHIISNASCTTNCLAPFSKVIDEKFGIKRGLMTTIHAYTNDQRLLDGTHSDLRRSRAATESIIPTSTGAALAIGKVLPSLSGLINGNSMRVPTSVVSVVDIVFDLEIPTCTKEINAVLEEASKSTLKGILDFSNEPLVSIDYKRDPHSSIIDGLSTMMIGSNMVKLVSWYDNEWGFSNRVVDLARYIARSM</sequence>
<dbReference type="InterPro" id="IPR036291">
    <property type="entry name" value="NAD(P)-bd_dom_sf"/>
</dbReference>
<dbReference type="PIRSF" id="PIRSF000149">
    <property type="entry name" value="GAP_DH"/>
    <property type="match status" value="1"/>
</dbReference>
<evidence type="ECO:0000256" key="4">
    <source>
        <dbReference type="PIRSR" id="PIRSR000149-2"/>
    </source>
</evidence>
<feature type="binding site" evidence="5">
    <location>
        <position position="317"/>
    </location>
    <ligand>
        <name>NAD(+)</name>
        <dbReference type="ChEBI" id="CHEBI:57540"/>
    </ligand>
</feature>
<dbReference type="Proteomes" id="UP000440004">
    <property type="component" value="Unassembled WGS sequence"/>
</dbReference>
<feature type="binding site" evidence="4">
    <location>
        <position position="235"/>
    </location>
    <ligand>
        <name>D-glyceraldehyde 3-phosphate</name>
        <dbReference type="ChEBI" id="CHEBI:59776"/>
    </ligand>
</feature>
<comment type="similarity">
    <text evidence="1 7">Belongs to the glyceraldehyde-3-phosphate dehydrogenase family.</text>
</comment>
<comment type="caution">
    <text evidence="10">The sequence shown here is derived from an EMBL/GenBank/DDBJ whole genome shotgun (WGS) entry which is preliminary data.</text>
</comment>
<feature type="binding site" evidence="4">
    <location>
        <begin position="212"/>
        <end position="213"/>
    </location>
    <ligand>
        <name>D-glyceraldehyde 3-phosphate</name>
        <dbReference type="ChEBI" id="CHEBI:59776"/>
    </ligand>
</feature>
<evidence type="ECO:0000256" key="8">
    <source>
        <dbReference type="RuleBase" id="RU361160"/>
    </source>
</evidence>
<dbReference type="GO" id="GO:0051287">
    <property type="term" value="F:NAD binding"/>
    <property type="evidence" value="ECO:0007669"/>
    <property type="project" value="InterPro"/>
</dbReference>
<keyword evidence="2 8" id="KW-0560">Oxidoreductase</keyword>
<dbReference type="PROSITE" id="PS00071">
    <property type="entry name" value="GAPDH"/>
    <property type="match status" value="1"/>
</dbReference>
<gene>
    <name evidence="10" type="primary">gap</name>
    <name evidence="10" type="ORF">GC105_09005</name>
</gene>
<dbReference type="Pfam" id="PF02800">
    <property type="entry name" value="Gp_dh_C"/>
    <property type="match status" value="1"/>
</dbReference>
<feature type="site" description="Activates thiol group during catalysis" evidence="6">
    <location>
        <position position="181"/>
    </location>
</feature>
<dbReference type="InterPro" id="IPR020830">
    <property type="entry name" value="GlycerAld_3-P_DH_AS"/>
</dbReference>
<evidence type="ECO:0000259" key="9">
    <source>
        <dbReference type="SMART" id="SM00846"/>
    </source>
</evidence>
<evidence type="ECO:0000256" key="7">
    <source>
        <dbReference type="RuleBase" id="RU000397"/>
    </source>
</evidence>
<feature type="binding site" evidence="4">
    <location>
        <position position="184"/>
    </location>
    <ligand>
        <name>D-glyceraldehyde 3-phosphate</name>
        <dbReference type="ChEBI" id="CHEBI:59776"/>
    </ligand>
</feature>
<dbReference type="SUPFAM" id="SSF55347">
    <property type="entry name" value="Glyceraldehyde-3-phosphate dehydrogenase-like, C-terminal domain"/>
    <property type="match status" value="1"/>
</dbReference>
<feature type="binding site" evidence="5">
    <location>
        <begin position="12"/>
        <end position="13"/>
    </location>
    <ligand>
        <name>NAD(+)</name>
        <dbReference type="ChEBI" id="CHEBI:57540"/>
    </ligand>
</feature>
<dbReference type="GO" id="GO:0016620">
    <property type="term" value="F:oxidoreductase activity, acting on the aldehyde or oxo group of donors, NAD or NADP as acceptor"/>
    <property type="evidence" value="ECO:0007669"/>
    <property type="project" value="InterPro"/>
</dbReference>
<evidence type="ECO:0000313" key="11">
    <source>
        <dbReference type="Proteomes" id="UP000440004"/>
    </source>
</evidence>
<accession>A0A6A7K8X6</accession>
<dbReference type="CDD" id="cd05214">
    <property type="entry name" value="GAPDH_I_N"/>
    <property type="match status" value="1"/>
</dbReference>
<dbReference type="EC" id="1.2.1.-" evidence="8"/>
<feature type="domain" description="Glyceraldehyde 3-phosphate dehydrogenase NAD(P) binding" evidence="9">
    <location>
        <begin position="3"/>
        <end position="154"/>
    </location>
</feature>
<dbReference type="GO" id="GO:0006006">
    <property type="term" value="P:glucose metabolic process"/>
    <property type="evidence" value="ECO:0007669"/>
    <property type="project" value="InterPro"/>
</dbReference>
<dbReference type="InterPro" id="IPR020831">
    <property type="entry name" value="GlycerAld/Erythrose_P_DH"/>
</dbReference>
<name>A0A6A7K8X6_9FIRM</name>
<dbReference type="FunFam" id="3.30.360.10:FF:000002">
    <property type="entry name" value="Glyceraldehyde-3-phosphate dehydrogenase"/>
    <property type="match status" value="1"/>
</dbReference>
<feature type="binding site" evidence="5">
    <location>
        <position position="80"/>
    </location>
    <ligand>
        <name>NAD(+)</name>
        <dbReference type="ChEBI" id="CHEBI:57540"/>
    </ligand>
</feature>
<reference evidence="10 11" key="1">
    <citation type="submission" date="2019-10" db="EMBL/GenBank/DDBJ databases">
        <title>Alkalibaculum tamaniensis sp.nov., a new alkaliphilic acetogen, isolated on methoxylated aromatics from a mud volcano.</title>
        <authorList>
            <person name="Khomyakova M.A."/>
            <person name="Merkel A.Y."/>
            <person name="Bonch-Osmolovskaya E.A."/>
            <person name="Slobodkin A.I."/>
        </authorList>
    </citation>
    <scope>NUCLEOTIDE SEQUENCE [LARGE SCALE GENOMIC DNA]</scope>
    <source>
        <strain evidence="10 11">M08DMB</strain>
    </source>
</reference>